<reference evidence="2" key="1">
    <citation type="journal article" date="2013" name="Genome Biol.">
        <title>Reference genomes and transcriptomes of Nicotiana sylvestris and Nicotiana tomentosiformis.</title>
        <authorList>
            <person name="Sierro N."/>
            <person name="Battey J.N."/>
            <person name="Ouadi S."/>
            <person name="Bovet L."/>
            <person name="Goepfert S."/>
            <person name="Bakaher N."/>
            <person name="Peitsch M.C."/>
            <person name="Ivanov N.V."/>
        </authorList>
    </citation>
    <scope>NUCLEOTIDE SEQUENCE [LARGE SCALE GENOMIC DNA]</scope>
</reference>
<name>A0A1U7Y3Q9_NICSY</name>
<dbReference type="RefSeq" id="XP_009798762.1">
    <property type="nucleotide sequence ID" value="XM_009800460.1"/>
</dbReference>
<organism evidence="2 3">
    <name type="scientific">Nicotiana sylvestris</name>
    <name type="common">Wood tobacco</name>
    <name type="synonym">South American tobacco</name>
    <dbReference type="NCBI Taxonomy" id="4096"/>
    <lineage>
        <taxon>Eukaryota</taxon>
        <taxon>Viridiplantae</taxon>
        <taxon>Streptophyta</taxon>
        <taxon>Embryophyta</taxon>
        <taxon>Tracheophyta</taxon>
        <taxon>Spermatophyta</taxon>
        <taxon>Magnoliopsida</taxon>
        <taxon>eudicotyledons</taxon>
        <taxon>Gunneridae</taxon>
        <taxon>Pentapetalae</taxon>
        <taxon>asterids</taxon>
        <taxon>lamiids</taxon>
        <taxon>Solanales</taxon>
        <taxon>Solanaceae</taxon>
        <taxon>Nicotianoideae</taxon>
        <taxon>Nicotianeae</taxon>
        <taxon>Nicotiana</taxon>
    </lineage>
</organism>
<gene>
    <name evidence="3" type="primary">LOC104244937</name>
</gene>
<accession>A0A1U7Y3Q9</accession>
<dbReference type="PANTHER" id="PTHR34287:SF2">
    <property type="match status" value="1"/>
</dbReference>
<dbReference type="eggNOG" id="ENOG502S80Y">
    <property type="taxonomic scope" value="Eukaryota"/>
</dbReference>
<evidence type="ECO:0000313" key="2">
    <source>
        <dbReference type="Proteomes" id="UP000189701"/>
    </source>
</evidence>
<feature type="region of interest" description="Disordered" evidence="1">
    <location>
        <begin position="1"/>
        <end position="28"/>
    </location>
</feature>
<proteinExistence type="predicted"/>
<dbReference type="OrthoDB" id="686565at2759"/>
<protein>
    <submittedName>
        <fullName evidence="3">Uncharacterized protein LOC104244937</fullName>
    </submittedName>
</protein>
<sequence length="106" mass="12154">MSEKLSSISSSSSLSSQEHEDVQLVSKSTSERLLGKYFDASEFDFDYEQSSIWSPLVLPKRIFLTSPHKLCSENEYYCLITNQKGTVKKLHWLKNCLNSCFRVCCS</sequence>
<evidence type="ECO:0000256" key="1">
    <source>
        <dbReference type="SAM" id="MobiDB-lite"/>
    </source>
</evidence>
<dbReference type="STRING" id="4096.A0A1U7Y3Q9"/>
<keyword evidence="2" id="KW-1185">Reference proteome</keyword>
<reference evidence="3" key="2">
    <citation type="submission" date="2025-08" db="UniProtKB">
        <authorList>
            <consortium name="RefSeq"/>
        </authorList>
    </citation>
    <scope>IDENTIFICATION</scope>
    <source>
        <tissue evidence="3">Leaf</tissue>
    </source>
</reference>
<dbReference type="AlphaFoldDB" id="A0A1U7Y3Q9"/>
<dbReference type="PANTHER" id="PTHR34287">
    <property type="entry name" value="OS06G0551500 PROTEIN-RELATED"/>
    <property type="match status" value="1"/>
</dbReference>
<dbReference type="Proteomes" id="UP000189701">
    <property type="component" value="Unplaced"/>
</dbReference>
<feature type="compositionally biased region" description="Low complexity" evidence="1">
    <location>
        <begin position="1"/>
        <end position="16"/>
    </location>
</feature>
<evidence type="ECO:0000313" key="3">
    <source>
        <dbReference type="RefSeq" id="XP_009798762.1"/>
    </source>
</evidence>